<name>A0A399IZ34_9RHOB</name>
<evidence type="ECO:0000313" key="5">
    <source>
        <dbReference type="Proteomes" id="UP000265848"/>
    </source>
</evidence>
<dbReference type="Proteomes" id="UP000265848">
    <property type="component" value="Unassembled WGS sequence"/>
</dbReference>
<dbReference type="AlphaFoldDB" id="A0A399IZ34"/>
<dbReference type="PANTHER" id="PTHR30023:SF0">
    <property type="entry name" value="PENICILLIN-SENSITIVE CARBOXYPEPTIDASE A"/>
    <property type="match status" value="1"/>
</dbReference>
<dbReference type="GO" id="GO:0000270">
    <property type="term" value="P:peptidoglycan metabolic process"/>
    <property type="evidence" value="ECO:0007669"/>
    <property type="project" value="TreeGrafter"/>
</dbReference>
<dbReference type="RefSeq" id="WP_119399166.1">
    <property type="nucleotide sequence ID" value="NZ_QWJJ01000009.1"/>
</dbReference>
<dbReference type="NCBIfam" id="TIGR00666">
    <property type="entry name" value="PBP4"/>
    <property type="match status" value="1"/>
</dbReference>
<dbReference type="Gene3D" id="3.50.80.20">
    <property type="entry name" value="D-Ala-D-Ala carboxypeptidase C, peptidase S13"/>
    <property type="match status" value="1"/>
</dbReference>
<feature type="chain" id="PRO_5017479253" evidence="3">
    <location>
        <begin position="29"/>
        <end position="507"/>
    </location>
</feature>
<dbReference type="Gene3D" id="3.40.710.10">
    <property type="entry name" value="DD-peptidase/beta-lactamase superfamily"/>
    <property type="match status" value="2"/>
</dbReference>
<reference evidence="4 5" key="1">
    <citation type="submission" date="2018-08" db="EMBL/GenBank/DDBJ databases">
        <title>Pseudooceanicola sediminis CY03 in the family Rhodobacteracea.</title>
        <authorList>
            <person name="Zhang Y.-J."/>
        </authorList>
    </citation>
    <scope>NUCLEOTIDE SEQUENCE [LARGE SCALE GENOMIC DNA]</scope>
    <source>
        <strain evidence="4 5">CY03</strain>
    </source>
</reference>
<dbReference type="InterPro" id="IPR000667">
    <property type="entry name" value="Peptidase_S13"/>
</dbReference>
<dbReference type="SUPFAM" id="SSF56601">
    <property type="entry name" value="beta-lactamase/transpeptidase-like"/>
    <property type="match status" value="1"/>
</dbReference>
<keyword evidence="4" id="KW-0121">Carboxypeptidase</keyword>
<evidence type="ECO:0000256" key="2">
    <source>
        <dbReference type="ARBA" id="ARBA00022801"/>
    </source>
</evidence>
<keyword evidence="5" id="KW-1185">Reference proteome</keyword>
<evidence type="ECO:0000256" key="3">
    <source>
        <dbReference type="SAM" id="SignalP"/>
    </source>
</evidence>
<protein>
    <submittedName>
        <fullName evidence="4">D-alanyl-D-alanine carboxypeptidase/D-alanyl-D-alanine-endopeptidase</fullName>
        <ecNumber evidence="4">3.4.16.4</ecNumber>
    </submittedName>
</protein>
<evidence type="ECO:0000313" key="4">
    <source>
        <dbReference type="EMBL" id="RII38448.1"/>
    </source>
</evidence>
<dbReference type="GO" id="GO:0006508">
    <property type="term" value="P:proteolysis"/>
    <property type="evidence" value="ECO:0007669"/>
    <property type="project" value="InterPro"/>
</dbReference>
<dbReference type="OrthoDB" id="5372081at2"/>
<dbReference type="PRINTS" id="PR00922">
    <property type="entry name" value="DADACBPTASE3"/>
</dbReference>
<sequence length="507" mass="55081">MTLQISRRMMLAGLFSSAALPAARPALADGPLDSLRPRHRPEGLMERIENGGYPTINMLLERNKISGHSAFALASLEDGHILEGHEAHQPLPPASVAKTLTTLYALDTLGPDYRFTTRLLGTGPLEGGKLMGDLILAGGGDPDFDTDNLGDLAGGLKAAGVTEVTGNFYYYGHSLPEARLIDIEQPPHVAYNPGISGLNLNYNRVHFEWKKVAGKWALTMDARAGKYRPDVAIASMTLADRAGPVFTYADRNDRDEWSVAESALGSRDGARWLPVRRPAAYTAEVFQTLARSYGIVLDTPKEMRDLPADAFQLASYQSRPLHAVIKAMLYYSTNLTAEIIGLTASVARGVAPGSLRDSAQAMSQWAQQQYGLKEVSMVDHSGLEDDSRISTADLVKMLASRQAQDSLRPLLKDINLRKGGKVIDANRPMSVHAKTGTLNFVSGLAGYVVGPDGTDMAFAILSGDVEIRKTLPMEQRERPPGGRTWLARARNLQQDLIERWGGVYGTG</sequence>
<organism evidence="4 5">
    <name type="scientific">Pseudooceanicola sediminis</name>
    <dbReference type="NCBI Taxonomy" id="2211117"/>
    <lineage>
        <taxon>Bacteria</taxon>
        <taxon>Pseudomonadati</taxon>
        <taxon>Pseudomonadota</taxon>
        <taxon>Alphaproteobacteria</taxon>
        <taxon>Rhodobacterales</taxon>
        <taxon>Paracoccaceae</taxon>
        <taxon>Pseudooceanicola</taxon>
    </lineage>
</organism>
<comment type="caution">
    <text evidence="4">The sequence shown here is derived from an EMBL/GenBank/DDBJ whole genome shotgun (WGS) entry which is preliminary data.</text>
</comment>
<gene>
    <name evidence="4" type="primary">dacB</name>
    <name evidence="4" type="ORF">DL237_11210</name>
</gene>
<keyword evidence="4" id="KW-0645">Protease</keyword>
<dbReference type="EMBL" id="QWJJ01000009">
    <property type="protein sequence ID" value="RII38448.1"/>
    <property type="molecule type" value="Genomic_DNA"/>
</dbReference>
<dbReference type="EC" id="3.4.16.4" evidence="4"/>
<dbReference type="Pfam" id="PF02113">
    <property type="entry name" value="Peptidase_S13"/>
    <property type="match status" value="1"/>
</dbReference>
<comment type="similarity">
    <text evidence="1">Belongs to the peptidase S13 family.</text>
</comment>
<dbReference type="InterPro" id="IPR012338">
    <property type="entry name" value="Beta-lactam/transpept-like"/>
</dbReference>
<accession>A0A399IZ34</accession>
<keyword evidence="2 4" id="KW-0378">Hydrolase</keyword>
<feature type="signal peptide" evidence="3">
    <location>
        <begin position="1"/>
        <end position="28"/>
    </location>
</feature>
<proteinExistence type="inferred from homology"/>
<dbReference type="GO" id="GO:0009002">
    <property type="term" value="F:serine-type D-Ala-D-Ala carboxypeptidase activity"/>
    <property type="evidence" value="ECO:0007669"/>
    <property type="project" value="UniProtKB-EC"/>
</dbReference>
<keyword evidence="3" id="KW-0732">Signal</keyword>
<evidence type="ECO:0000256" key="1">
    <source>
        <dbReference type="ARBA" id="ARBA00006096"/>
    </source>
</evidence>
<dbReference type="PANTHER" id="PTHR30023">
    <property type="entry name" value="D-ALANYL-D-ALANINE CARBOXYPEPTIDASE"/>
    <property type="match status" value="1"/>
</dbReference>